<evidence type="ECO:0000256" key="3">
    <source>
        <dbReference type="ARBA" id="ARBA00010790"/>
    </source>
</evidence>
<dbReference type="InParanoid" id="D8QFM1"/>
<gene>
    <name evidence="15" type="ORF">SCHCODRAFT_60076</name>
</gene>
<dbReference type="Pfam" id="PF00732">
    <property type="entry name" value="GMC_oxred_N"/>
    <property type="match status" value="1"/>
</dbReference>
<dbReference type="NCBIfam" id="TIGR02462">
    <property type="entry name" value="pyranose_ox"/>
    <property type="match status" value="1"/>
</dbReference>
<evidence type="ECO:0000256" key="2">
    <source>
        <dbReference type="ARBA" id="ARBA00001974"/>
    </source>
</evidence>
<evidence type="ECO:0000256" key="9">
    <source>
        <dbReference type="ARBA" id="ARBA00023002"/>
    </source>
</evidence>
<dbReference type="GO" id="GO:0050660">
    <property type="term" value="F:flavin adenine dinucleotide binding"/>
    <property type="evidence" value="ECO:0007669"/>
    <property type="project" value="InterPro"/>
</dbReference>
<dbReference type="GO" id="GO:0050233">
    <property type="term" value="F:pyranose oxidase activity"/>
    <property type="evidence" value="ECO:0007669"/>
    <property type="project" value="UniProtKB-EC"/>
</dbReference>
<comment type="similarity">
    <text evidence="3">Belongs to the GMC oxidoreductase family.</text>
</comment>
<evidence type="ECO:0000256" key="7">
    <source>
        <dbReference type="ARBA" id="ARBA00022630"/>
    </source>
</evidence>
<dbReference type="EC" id="1.1.3.10" evidence="5"/>
<dbReference type="InterPro" id="IPR012814">
    <property type="entry name" value="P2OX"/>
</dbReference>
<dbReference type="OMA" id="CCDENSK"/>
<feature type="domain" description="Glucose-methanol-choline oxidoreductase C-terminal" evidence="14">
    <location>
        <begin position="488"/>
        <end position="615"/>
    </location>
</feature>
<dbReference type="VEuPathDB" id="FungiDB:SCHCODRAFT_02638753"/>
<comment type="cofactor">
    <cofactor evidence="2">
        <name>FAD</name>
        <dbReference type="ChEBI" id="CHEBI:57692"/>
    </cofactor>
</comment>
<evidence type="ECO:0000259" key="13">
    <source>
        <dbReference type="Pfam" id="PF00732"/>
    </source>
</evidence>
<evidence type="ECO:0000256" key="4">
    <source>
        <dbReference type="ARBA" id="ARBA00011881"/>
    </source>
</evidence>
<organism evidence="16">
    <name type="scientific">Schizophyllum commune (strain H4-8 / FGSC 9210)</name>
    <name type="common">Split gill fungus</name>
    <dbReference type="NCBI Taxonomy" id="578458"/>
    <lineage>
        <taxon>Eukaryota</taxon>
        <taxon>Fungi</taxon>
        <taxon>Dikarya</taxon>
        <taxon>Basidiomycota</taxon>
        <taxon>Agaricomycotina</taxon>
        <taxon>Agaricomycetes</taxon>
        <taxon>Agaricomycetidae</taxon>
        <taxon>Agaricales</taxon>
        <taxon>Schizophyllaceae</taxon>
        <taxon>Schizophyllum</taxon>
    </lineage>
</organism>
<dbReference type="Proteomes" id="UP000007431">
    <property type="component" value="Unassembled WGS sequence"/>
</dbReference>
<protein>
    <recommendedName>
        <fullName evidence="6">Pyranose 2-oxidase</fullName>
        <ecNumber evidence="5">1.1.3.10</ecNumber>
    </recommendedName>
    <alternativeName>
        <fullName evidence="11">FAD-oxidoreductase</fullName>
    </alternativeName>
    <alternativeName>
        <fullName evidence="10">Glucose 2-oxidase</fullName>
    </alternativeName>
    <alternativeName>
        <fullName evidence="12">Pyranose:oxygen 2-oxidoreductase</fullName>
    </alternativeName>
</protein>
<dbReference type="EMBL" id="GL377311">
    <property type="protein sequence ID" value="EFI93151.1"/>
    <property type="molecule type" value="Genomic_DNA"/>
</dbReference>
<dbReference type="PANTHER" id="PTHR42784:SF1">
    <property type="entry name" value="PYRANOSE 2-OXIDASE"/>
    <property type="match status" value="1"/>
</dbReference>
<reference evidence="15 16" key="1">
    <citation type="journal article" date="2010" name="Nat. Biotechnol.">
        <title>Genome sequence of the model mushroom Schizophyllum commune.</title>
        <authorList>
            <person name="Ohm R.A."/>
            <person name="de Jong J.F."/>
            <person name="Lugones L.G."/>
            <person name="Aerts A."/>
            <person name="Kothe E."/>
            <person name="Stajich J.E."/>
            <person name="de Vries R.P."/>
            <person name="Record E."/>
            <person name="Levasseur A."/>
            <person name="Baker S.E."/>
            <person name="Bartholomew K.A."/>
            <person name="Coutinho P.M."/>
            <person name="Erdmann S."/>
            <person name="Fowler T.J."/>
            <person name="Gathman A.C."/>
            <person name="Lombard V."/>
            <person name="Henrissat B."/>
            <person name="Knabe N."/>
            <person name="Kuees U."/>
            <person name="Lilly W.W."/>
            <person name="Lindquist E."/>
            <person name="Lucas S."/>
            <person name="Magnuson J.K."/>
            <person name="Piumi F."/>
            <person name="Raudaskoski M."/>
            <person name="Salamov A."/>
            <person name="Schmutz J."/>
            <person name="Schwarze F.W.M.R."/>
            <person name="vanKuyk P.A."/>
            <person name="Horton J.S."/>
            <person name="Grigoriev I.V."/>
            <person name="Woesten H.A.B."/>
        </authorList>
    </citation>
    <scope>NUCLEOTIDE SEQUENCE [LARGE SCALE GENOMIC DNA]</scope>
    <source>
        <strain evidence="16">H4-8 / FGSC 9210</strain>
    </source>
</reference>
<evidence type="ECO:0000256" key="1">
    <source>
        <dbReference type="ARBA" id="ARBA00000827"/>
    </source>
</evidence>
<dbReference type="InterPro" id="IPR051473">
    <property type="entry name" value="P2Ox-like"/>
</dbReference>
<keyword evidence="8" id="KW-0274">FAD</keyword>
<proteinExistence type="inferred from homology"/>
<evidence type="ECO:0000256" key="8">
    <source>
        <dbReference type="ARBA" id="ARBA00022827"/>
    </source>
</evidence>
<dbReference type="eggNOG" id="ENOG502R261">
    <property type="taxonomic scope" value="Eukaryota"/>
</dbReference>
<evidence type="ECO:0000256" key="12">
    <source>
        <dbReference type="ARBA" id="ARBA00031330"/>
    </source>
</evidence>
<dbReference type="SUPFAM" id="SSF51905">
    <property type="entry name" value="FAD/NAD(P)-binding domain"/>
    <property type="match status" value="1"/>
</dbReference>
<dbReference type="InterPro" id="IPR036188">
    <property type="entry name" value="FAD/NAD-bd_sf"/>
</dbReference>
<comment type="subunit">
    <text evidence="4">Homotetramer.</text>
</comment>
<evidence type="ECO:0000256" key="10">
    <source>
        <dbReference type="ARBA" id="ARBA00030508"/>
    </source>
</evidence>
<name>D8QFM1_SCHCM</name>
<evidence type="ECO:0000259" key="14">
    <source>
        <dbReference type="Pfam" id="PF05199"/>
    </source>
</evidence>
<evidence type="ECO:0000313" key="15">
    <source>
        <dbReference type="EMBL" id="EFI93151.1"/>
    </source>
</evidence>
<dbReference type="AlphaFoldDB" id="D8QFM1"/>
<sequence>MSLSSMDPYANFEQTGWKSKPAAALSEDAHATSLPPLPMPGGAPAPDPQYDVVIVGSGPVGSTYARMLVEAGYKAAMFDVGEIDSGVKRGAHKKNLVEYQKNIDKFVQYVLGQLMPVSVPVNQLVVDNLDPGSWQASAHFVRNNANPGQDPFRNLSAQAVTRVVGGMSTHWTCATPRFQKAERPMLVKPPKNNNKADANEEEWKRLYDKAEGFIGKGDDQYKESIRHNLVLEKLKHDYSGHRQFQQIPLAAKRVSPRFVEWSSAHTVFDLEDRPNKEHPNEHFHLFPAAMCTSIERSSDDKSIEAIRIKDLRGNGDGYRIKAKIVILAAGAVHNPQILTSSGFGKLGAPKSAETPARLPYLGKFITEQTLAFCQTVMSAELVNLVKSDMKISGTPGKPDYNVTWDPNDTKNKHEKWWNDRVQAHMMKHQEDPLPIPLDDPEPQVTTLFNDKFPWHTQIHRDAFSYGAVAESIDTRLVVDWRFFGRTHPEEANQIWFSDKITDPYGMPQPTFNFRYQSAKKPGESELEASRMMADMCAMSSRVGGFLPGSNPQWMEPGLALHLGGTHRMGFDEKADRCCVDTYSKVFGYGNLFLGGVGNIGTAYASNPTLTAMALAIRSCEYIIKNIPKGPAGSEQHED</sequence>
<dbReference type="Gene3D" id="3.30.1920.50">
    <property type="match status" value="1"/>
</dbReference>
<evidence type="ECO:0000256" key="6">
    <source>
        <dbReference type="ARBA" id="ARBA00016408"/>
    </source>
</evidence>
<dbReference type="InterPro" id="IPR007867">
    <property type="entry name" value="GMC_OxRtase_C"/>
</dbReference>
<dbReference type="PANTHER" id="PTHR42784">
    <property type="entry name" value="PYRANOSE 2-OXIDASE"/>
    <property type="match status" value="1"/>
</dbReference>
<accession>D8QFM1</accession>
<dbReference type="STRING" id="578458.D8QFM1"/>
<evidence type="ECO:0000256" key="5">
    <source>
        <dbReference type="ARBA" id="ARBA00013082"/>
    </source>
</evidence>
<feature type="domain" description="Glucose-methanol-choline oxidoreductase N-terminal" evidence="13">
    <location>
        <begin position="291"/>
        <end position="345"/>
    </location>
</feature>
<keyword evidence="7" id="KW-0285">Flavoprotein</keyword>
<dbReference type="Pfam" id="PF05199">
    <property type="entry name" value="GMC_oxred_C"/>
    <property type="match status" value="1"/>
</dbReference>
<evidence type="ECO:0000313" key="16">
    <source>
        <dbReference type="Proteomes" id="UP000007431"/>
    </source>
</evidence>
<dbReference type="Gene3D" id="3.50.50.60">
    <property type="entry name" value="FAD/NAD(P)-binding domain"/>
    <property type="match status" value="1"/>
</dbReference>
<evidence type="ECO:0000256" key="11">
    <source>
        <dbReference type="ARBA" id="ARBA00031159"/>
    </source>
</evidence>
<keyword evidence="9" id="KW-0560">Oxidoreductase</keyword>
<dbReference type="InterPro" id="IPR000172">
    <property type="entry name" value="GMC_OxRdtase_N"/>
</dbReference>
<keyword evidence="16" id="KW-1185">Reference proteome</keyword>
<comment type="catalytic activity">
    <reaction evidence="1">
        <text>D-glucose + O2 = 2-dehydro-D-glucose + H2O2</text>
        <dbReference type="Rhea" id="RHEA:10552"/>
        <dbReference type="ChEBI" id="CHEBI:4167"/>
        <dbReference type="ChEBI" id="CHEBI:15379"/>
        <dbReference type="ChEBI" id="CHEBI:16240"/>
        <dbReference type="ChEBI" id="CHEBI:16609"/>
        <dbReference type="EC" id="1.1.3.10"/>
    </reaction>
</comment>
<dbReference type="SUPFAM" id="SSF54373">
    <property type="entry name" value="FAD-linked reductases, C-terminal domain"/>
    <property type="match status" value="1"/>
</dbReference>
<dbReference type="HOGENOM" id="CLU_023699_0_0_1"/>